<sequence length="55" mass="6354">MICGEYPGFSFNRDDTKYPDTLSPIFSNLKKLPAVFLFSSENRSFEFVICLLVKK</sequence>
<protein>
    <submittedName>
        <fullName evidence="1">Uncharacterized protein</fullName>
    </submittedName>
</protein>
<name>A0A0F7L2T1_9VIRU</name>
<proteinExistence type="predicted"/>
<reference evidence="1" key="2">
    <citation type="submission" date="2015-03" db="EMBL/GenBank/DDBJ databases">
        <authorList>
            <person name="Chow C.-E.T."/>
            <person name="Winget D.M."/>
            <person name="White R.A.III."/>
            <person name="Hallam S.J."/>
            <person name="Suttle C.A."/>
        </authorList>
    </citation>
    <scope>NUCLEOTIDE SEQUENCE</scope>
    <source>
        <strain evidence="1">Anoxic3_4</strain>
    </source>
</reference>
<reference evidence="1" key="1">
    <citation type="journal article" date="2015" name="Front. Microbiol.">
        <title>Combining genomic sequencing methods to explore viral diversity and reveal potential virus-host interactions.</title>
        <authorList>
            <person name="Chow C.E."/>
            <person name="Winget D.M."/>
            <person name="White R.A.III."/>
            <person name="Hallam S.J."/>
            <person name="Suttle C.A."/>
        </authorList>
    </citation>
    <scope>NUCLEOTIDE SEQUENCE</scope>
    <source>
        <strain evidence="1">Anoxic3_4</strain>
    </source>
</reference>
<dbReference type="EMBL" id="KR029579">
    <property type="protein sequence ID" value="AKH46190.1"/>
    <property type="molecule type" value="Genomic_DNA"/>
</dbReference>
<accession>A0A0F7L2T1</accession>
<evidence type="ECO:0000313" key="1">
    <source>
        <dbReference type="EMBL" id="AKH46190.1"/>
    </source>
</evidence>
<organism evidence="1">
    <name type="scientific">uncultured marine virus</name>
    <dbReference type="NCBI Taxonomy" id="186617"/>
    <lineage>
        <taxon>Viruses</taxon>
        <taxon>environmental samples</taxon>
    </lineage>
</organism>